<dbReference type="PANTHER" id="PTHR33431">
    <property type="entry name" value="ENABLED-LIKE PROTEIN (DUF1635)"/>
    <property type="match status" value="1"/>
</dbReference>
<protein>
    <submittedName>
        <fullName evidence="3">Uncharacterized protein</fullName>
    </submittedName>
</protein>
<dbReference type="InterPro" id="IPR012862">
    <property type="entry name" value="DUF1635"/>
</dbReference>
<feature type="compositionally biased region" description="Low complexity" evidence="2">
    <location>
        <begin position="112"/>
        <end position="126"/>
    </location>
</feature>
<evidence type="ECO:0000313" key="4">
    <source>
        <dbReference type="Proteomes" id="UP000215914"/>
    </source>
</evidence>
<dbReference type="Gramene" id="mRNA:HanXRQr2_Chr01g0014741">
    <property type="protein sequence ID" value="mRNA:HanXRQr2_Chr01g0014741"/>
    <property type="gene ID" value="HanXRQr2_Chr01g0014741"/>
</dbReference>
<keyword evidence="1" id="KW-0175">Coiled coil</keyword>
<dbReference type="EMBL" id="MNCJ02000316">
    <property type="protein sequence ID" value="KAF5821501.1"/>
    <property type="molecule type" value="Genomic_DNA"/>
</dbReference>
<evidence type="ECO:0000256" key="2">
    <source>
        <dbReference type="SAM" id="MobiDB-lite"/>
    </source>
</evidence>
<evidence type="ECO:0000313" key="3">
    <source>
        <dbReference type="EMBL" id="KAF5821501.1"/>
    </source>
</evidence>
<accession>A0A9K3JTL4</accession>
<feature type="coiled-coil region" evidence="1">
    <location>
        <begin position="14"/>
        <end position="73"/>
    </location>
</feature>
<reference evidence="3" key="1">
    <citation type="journal article" date="2017" name="Nature">
        <title>The sunflower genome provides insights into oil metabolism, flowering and Asterid evolution.</title>
        <authorList>
            <person name="Badouin H."/>
            <person name="Gouzy J."/>
            <person name="Grassa C.J."/>
            <person name="Murat F."/>
            <person name="Staton S.E."/>
            <person name="Cottret L."/>
            <person name="Lelandais-Briere C."/>
            <person name="Owens G.L."/>
            <person name="Carrere S."/>
            <person name="Mayjonade B."/>
            <person name="Legrand L."/>
            <person name="Gill N."/>
            <person name="Kane N.C."/>
            <person name="Bowers J.E."/>
            <person name="Hubner S."/>
            <person name="Bellec A."/>
            <person name="Berard A."/>
            <person name="Berges H."/>
            <person name="Blanchet N."/>
            <person name="Boniface M.C."/>
            <person name="Brunel D."/>
            <person name="Catrice O."/>
            <person name="Chaidir N."/>
            <person name="Claudel C."/>
            <person name="Donnadieu C."/>
            <person name="Faraut T."/>
            <person name="Fievet G."/>
            <person name="Helmstetter N."/>
            <person name="King M."/>
            <person name="Knapp S.J."/>
            <person name="Lai Z."/>
            <person name="Le Paslier M.C."/>
            <person name="Lippi Y."/>
            <person name="Lorenzon L."/>
            <person name="Mandel J.R."/>
            <person name="Marage G."/>
            <person name="Marchand G."/>
            <person name="Marquand E."/>
            <person name="Bret-Mestries E."/>
            <person name="Morien E."/>
            <person name="Nambeesan S."/>
            <person name="Nguyen T."/>
            <person name="Pegot-Espagnet P."/>
            <person name="Pouilly N."/>
            <person name="Raftis F."/>
            <person name="Sallet E."/>
            <person name="Schiex T."/>
            <person name="Thomas J."/>
            <person name="Vandecasteele C."/>
            <person name="Vares D."/>
            <person name="Vear F."/>
            <person name="Vautrin S."/>
            <person name="Crespi M."/>
            <person name="Mangin B."/>
            <person name="Burke J.M."/>
            <person name="Salse J."/>
            <person name="Munos S."/>
            <person name="Vincourt P."/>
            <person name="Rieseberg L.H."/>
            <person name="Langlade N.B."/>
        </authorList>
    </citation>
    <scope>NUCLEOTIDE SEQUENCE</scope>
    <source>
        <tissue evidence="3">Leaves</tissue>
    </source>
</reference>
<dbReference type="PANTHER" id="PTHR33431:SF12">
    <property type="entry name" value="HIGH MOBILITY GROUP BOX PROTEIN, PUTATIVE (DUF1635)-RELATED"/>
    <property type="match status" value="1"/>
</dbReference>
<evidence type="ECO:0000256" key="1">
    <source>
        <dbReference type="SAM" id="Coils"/>
    </source>
</evidence>
<keyword evidence="4" id="KW-1185">Reference proteome</keyword>
<proteinExistence type="predicted"/>
<organism evidence="3 4">
    <name type="scientific">Helianthus annuus</name>
    <name type="common">Common sunflower</name>
    <dbReference type="NCBI Taxonomy" id="4232"/>
    <lineage>
        <taxon>Eukaryota</taxon>
        <taxon>Viridiplantae</taxon>
        <taxon>Streptophyta</taxon>
        <taxon>Embryophyta</taxon>
        <taxon>Tracheophyta</taxon>
        <taxon>Spermatophyta</taxon>
        <taxon>Magnoliopsida</taxon>
        <taxon>eudicotyledons</taxon>
        <taxon>Gunneridae</taxon>
        <taxon>Pentapetalae</taxon>
        <taxon>asterids</taxon>
        <taxon>campanulids</taxon>
        <taxon>Asterales</taxon>
        <taxon>Asteraceae</taxon>
        <taxon>Asteroideae</taxon>
        <taxon>Heliantheae alliance</taxon>
        <taxon>Heliantheae</taxon>
        <taxon>Helianthus</taxon>
    </lineage>
</organism>
<dbReference type="Proteomes" id="UP000215914">
    <property type="component" value="Unassembled WGS sequence"/>
</dbReference>
<gene>
    <name evidence="3" type="ORF">HanXRQr2_Chr01g0014741</name>
</gene>
<comment type="caution">
    <text evidence="3">The sequence shown here is derived from an EMBL/GenBank/DDBJ whole genome shotgun (WGS) entry which is preliminary data.</text>
</comment>
<name>A0A9K3JTL4_HELAN</name>
<feature type="region of interest" description="Disordered" evidence="2">
    <location>
        <begin position="111"/>
        <end position="130"/>
    </location>
</feature>
<sequence>MEEVASLWSYQENVDELKQRLMYTTLELEAVKAENDEEIRRNREAVKRLLQSLKIVCQERDEAKDQLQKLLNKTIPSNDQQMFKTTNALIANGFDQVRQHHQGPLMMPMKANSSVSESNSLNHSSSPVDSLFDPISSPEFSNINVETPFVQDYDQNGGYSNHLNGLMNVQKVDQATLVMEGMIKGKTLPQKGNLLEAVVEAGPLLQTLMLAGPLPRWRNPPSLKTVHIPSMVTVVDQITAAQKLDVGNQNKLISPMMMLKQSQPYAQMACGSSSQMMAGGGGVLSYGAVNFASNFQGRMVEACPSASNLGTIAKKQRLH</sequence>
<dbReference type="Pfam" id="PF07795">
    <property type="entry name" value="DUF1635"/>
    <property type="match status" value="1"/>
</dbReference>
<dbReference type="AlphaFoldDB" id="A0A9K3JTL4"/>
<dbReference type="OrthoDB" id="778241at2759"/>
<reference evidence="3" key="2">
    <citation type="submission" date="2020-06" db="EMBL/GenBank/DDBJ databases">
        <title>Helianthus annuus Genome sequencing and assembly Release 2.</title>
        <authorList>
            <person name="Gouzy J."/>
            <person name="Langlade N."/>
            <person name="Munos S."/>
        </authorList>
    </citation>
    <scope>NUCLEOTIDE SEQUENCE</scope>
    <source>
        <tissue evidence="3">Leaves</tissue>
    </source>
</reference>